<dbReference type="SUPFAM" id="SSF51905">
    <property type="entry name" value="FAD/NAD(P)-binding domain"/>
    <property type="match status" value="1"/>
</dbReference>
<evidence type="ECO:0000259" key="8">
    <source>
        <dbReference type="Pfam" id="PF07992"/>
    </source>
</evidence>
<dbReference type="PRINTS" id="PR00469">
    <property type="entry name" value="PNDRDTASEII"/>
</dbReference>
<sequence>MATTKIGLGVGPVPTTTHRVTAVAAPSSAVFSPPPHRLFLINSRRPPLRPRPSPSPSASPPPPPLPPPSPRQIIEVDNGIFFLLTGKGVENVVIIGSGPAGYTAAIYAARANLKPVVFEGYQAGGVPGGQLMTTTEVENFPGFPDGISGPDLMDRMRRQAERWGAELYQEDVEAIDVKSSPFTVQSSERKVKSHTVIYATGATAKRLRLPREDEFWSRGISACAICDGASPLFKGQVLAVVGGGDTATEEALYLTKYARHVHLLVRRDHLRASKAMQDRSWRRNCPSASAGILCSASSPVQQPSDLNPLGLLRERNLQWWFSIQLRFLLDGFRFNGFWSQIRRGEMEFQVDYHECFRVFDNPNVAVHFNTEAVDLVSNTKGQMSGILVRKIDTGEEYVLEAKGLFYGIGHSPNTELLKGQVELDHSGYVQVQEGTAKTSVEGVFAAGDVQDHEWRQAITAAGSGCVAALSVERYLVSNDLLIEFHQPKTEEVKKELTDRDVHEGFDITLTKHKGQYALRKLYHDSPRLICVLYTSPTCGPCRTLKPILSKPLCICKGKAAYNIPPPYLRIAKSLWAMRPWTSAARLAATKDTRGVTGRRGRTRCEGEVQTREARVGGTSCGVRGGTLWCSVREGPRGRGWTRPEGGRCCGATREGDDNEGGGGAAARRRLEQRAVAVLWRGGVGEEEVGKVIDEFDQNVHFVEIDIEEDPEIAEAAGIMGTPCVQYFKNKEMLKLVLFELSPYSVMVLAYSALIQES</sequence>
<keyword evidence="2" id="KW-0285">Flavoprotein</keyword>
<dbReference type="PANTHER" id="PTHR48105">
    <property type="entry name" value="THIOREDOXIN REDUCTASE 1-RELATED-RELATED"/>
    <property type="match status" value="1"/>
</dbReference>
<evidence type="ECO:0000256" key="7">
    <source>
        <dbReference type="SAM" id="MobiDB-lite"/>
    </source>
</evidence>
<feature type="compositionally biased region" description="Pro residues" evidence="7">
    <location>
        <begin position="49"/>
        <end position="70"/>
    </location>
</feature>
<protein>
    <submittedName>
        <fullName evidence="9">NADPH-dependent thioredoxin reductase 3</fullName>
    </submittedName>
</protein>
<dbReference type="InterPro" id="IPR023753">
    <property type="entry name" value="FAD/NAD-binding_dom"/>
</dbReference>
<evidence type="ECO:0000256" key="1">
    <source>
        <dbReference type="ARBA" id="ARBA00009333"/>
    </source>
</evidence>
<dbReference type="SUPFAM" id="SSF52833">
    <property type="entry name" value="Thioredoxin-like"/>
    <property type="match status" value="1"/>
</dbReference>
<dbReference type="InterPro" id="IPR036249">
    <property type="entry name" value="Thioredoxin-like_sf"/>
</dbReference>
<name>A0A445LRY9_GLYSO</name>
<dbReference type="InterPro" id="IPR036188">
    <property type="entry name" value="FAD/NAD-bd_sf"/>
</dbReference>
<organism evidence="9 10">
    <name type="scientific">Glycine soja</name>
    <name type="common">Wild soybean</name>
    <dbReference type="NCBI Taxonomy" id="3848"/>
    <lineage>
        <taxon>Eukaryota</taxon>
        <taxon>Viridiplantae</taxon>
        <taxon>Streptophyta</taxon>
        <taxon>Embryophyta</taxon>
        <taxon>Tracheophyta</taxon>
        <taxon>Spermatophyta</taxon>
        <taxon>Magnoliopsida</taxon>
        <taxon>eudicotyledons</taxon>
        <taxon>Gunneridae</taxon>
        <taxon>Pentapetalae</taxon>
        <taxon>rosids</taxon>
        <taxon>fabids</taxon>
        <taxon>Fabales</taxon>
        <taxon>Fabaceae</taxon>
        <taxon>Papilionoideae</taxon>
        <taxon>50 kb inversion clade</taxon>
        <taxon>NPAAA clade</taxon>
        <taxon>indigoferoid/millettioid clade</taxon>
        <taxon>Phaseoleae</taxon>
        <taxon>Glycine</taxon>
        <taxon>Glycine subgen. Soja</taxon>
    </lineage>
</organism>
<dbReference type="InterPro" id="IPR050097">
    <property type="entry name" value="Ferredoxin-NADP_redctase_2"/>
</dbReference>
<dbReference type="PRINTS" id="PR00368">
    <property type="entry name" value="FADPNR"/>
</dbReference>
<feature type="domain" description="FAD/NAD(P)-binding" evidence="8">
    <location>
        <begin position="359"/>
        <end position="464"/>
    </location>
</feature>
<dbReference type="Pfam" id="PF07992">
    <property type="entry name" value="Pyr_redox_2"/>
    <property type="match status" value="2"/>
</dbReference>
<dbReference type="Gene3D" id="3.50.50.60">
    <property type="entry name" value="FAD/NAD(P)-binding domain"/>
    <property type="match status" value="3"/>
</dbReference>
<accession>A0A445LRY9</accession>
<evidence type="ECO:0000256" key="6">
    <source>
        <dbReference type="ARBA" id="ARBA00023284"/>
    </source>
</evidence>
<comment type="similarity">
    <text evidence="1">Belongs to the class-II pyridine nucleotide-disulfide oxidoreductase family.</text>
</comment>
<dbReference type="AlphaFoldDB" id="A0A445LRY9"/>
<dbReference type="InterPro" id="IPR008255">
    <property type="entry name" value="Pyr_nucl-diS_OxRdtase_2_AS"/>
</dbReference>
<comment type="caution">
    <text evidence="9">The sequence shown here is derived from an EMBL/GenBank/DDBJ whole genome shotgun (WGS) entry which is preliminary data.</text>
</comment>
<dbReference type="Gene3D" id="3.40.30.10">
    <property type="entry name" value="Glutaredoxin"/>
    <property type="match status" value="1"/>
</dbReference>
<keyword evidence="4" id="KW-0560">Oxidoreductase</keyword>
<dbReference type="GO" id="GO:0097237">
    <property type="term" value="P:cellular response to toxic substance"/>
    <property type="evidence" value="ECO:0007669"/>
    <property type="project" value="UniProtKB-ARBA"/>
</dbReference>
<feature type="domain" description="FAD/NAD(P)-binding" evidence="8">
    <location>
        <begin position="91"/>
        <end position="274"/>
    </location>
</feature>
<evidence type="ECO:0000256" key="3">
    <source>
        <dbReference type="ARBA" id="ARBA00022827"/>
    </source>
</evidence>
<reference evidence="9 10" key="1">
    <citation type="submission" date="2018-09" db="EMBL/GenBank/DDBJ databases">
        <title>A high-quality reference genome of wild soybean provides a powerful tool to mine soybean genomes.</title>
        <authorList>
            <person name="Xie M."/>
            <person name="Chung C.Y.L."/>
            <person name="Li M.-W."/>
            <person name="Wong F.-L."/>
            <person name="Chan T.-F."/>
            <person name="Lam H.-M."/>
        </authorList>
    </citation>
    <scope>NUCLEOTIDE SEQUENCE [LARGE SCALE GENOMIC DNA]</scope>
    <source>
        <strain evidence="10">cv. W05</strain>
        <tissue evidence="9">Hypocotyl of etiolated seedlings</tissue>
    </source>
</reference>
<evidence type="ECO:0000313" key="10">
    <source>
        <dbReference type="Proteomes" id="UP000289340"/>
    </source>
</evidence>
<keyword evidence="3" id="KW-0274">FAD</keyword>
<dbReference type="PROSITE" id="PS00573">
    <property type="entry name" value="PYRIDINE_REDOX_2"/>
    <property type="match status" value="1"/>
</dbReference>
<dbReference type="GO" id="GO:0016668">
    <property type="term" value="F:oxidoreductase activity, acting on a sulfur group of donors, NAD(P) as acceptor"/>
    <property type="evidence" value="ECO:0007669"/>
    <property type="project" value="UniProtKB-ARBA"/>
</dbReference>
<feature type="region of interest" description="Disordered" evidence="7">
    <location>
        <begin position="41"/>
        <end position="71"/>
    </location>
</feature>
<dbReference type="Proteomes" id="UP000289340">
    <property type="component" value="Chromosome 2"/>
</dbReference>
<dbReference type="EMBL" id="QZWG01000002">
    <property type="protein sequence ID" value="RZC25627.1"/>
    <property type="molecule type" value="Genomic_DNA"/>
</dbReference>
<keyword evidence="6" id="KW-0676">Redox-active center</keyword>
<evidence type="ECO:0000256" key="2">
    <source>
        <dbReference type="ARBA" id="ARBA00022630"/>
    </source>
</evidence>
<proteinExistence type="inferred from homology"/>
<evidence type="ECO:0000313" key="9">
    <source>
        <dbReference type="EMBL" id="RZC25627.1"/>
    </source>
</evidence>
<gene>
    <name evidence="9" type="ORF">D0Y65_004355</name>
</gene>
<evidence type="ECO:0000256" key="4">
    <source>
        <dbReference type="ARBA" id="ARBA00023002"/>
    </source>
</evidence>
<keyword evidence="10" id="KW-1185">Reference proteome</keyword>
<keyword evidence="5" id="KW-1015">Disulfide bond</keyword>
<evidence type="ECO:0000256" key="5">
    <source>
        <dbReference type="ARBA" id="ARBA00023157"/>
    </source>
</evidence>